<dbReference type="OrthoDB" id="74545at2759"/>
<keyword evidence="4" id="KW-1185">Reference proteome</keyword>
<dbReference type="AlphaFoldDB" id="C4JH21"/>
<dbReference type="VEuPathDB" id="FungiDB:UREG_01272"/>
<accession>C4JH21</accession>
<dbReference type="KEGG" id="ure:UREG_01272"/>
<dbReference type="eggNOG" id="ENOG502SK1W">
    <property type="taxonomic scope" value="Eukaryota"/>
</dbReference>
<name>C4JH21_UNCRE</name>
<dbReference type="PANTHER" id="PTHR37015:SF1">
    <property type="entry name" value="REVERSE TRANSCRIPTASE DOMAIN-CONTAINING PROTEIN"/>
    <property type="match status" value="1"/>
</dbReference>
<dbReference type="HOGENOM" id="CLU_008952_0_0_1"/>
<dbReference type="RefSeq" id="XP_002541756.1">
    <property type="nucleotide sequence ID" value="XM_002541710.1"/>
</dbReference>
<dbReference type="OMA" id="VRTWNSC"/>
<dbReference type="CDD" id="cd01709">
    <property type="entry name" value="RT_like_1"/>
    <property type="match status" value="1"/>
</dbReference>
<dbReference type="PANTHER" id="PTHR37015">
    <property type="entry name" value="REVERSE TRANSCRIPTASE DOMAIN-CONTAINING PROTEIN"/>
    <property type="match status" value="1"/>
</dbReference>
<evidence type="ECO:0008006" key="5">
    <source>
        <dbReference type="Google" id="ProtNLM"/>
    </source>
</evidence>
<reference evidence="4" key="1">
    <citation type="journal article" date="2009" name="Genome Res.">
        <title>Comparative genomic analyses of the human fungal pathogens Coccidioides and their relatives.</title>
        <authorList>
            <person name="Sharpton T.J."/>
            <person name="Stajich J.E."/>
            <person name="Rounsley S.D."/>
            <person name="Gardner M.J."/>
            <person name="Wortman J.R."/>
            <person name="Jordar V.S."/>
            <person name="Maiti R."/>
            <person name="Kodira C.D."/>
            <person name="Neafsey D.E."/>
            <person name="Zeng Q."/>
            <person name="Hung C.-Y."/>
            <person name="McMahan C."/>
            <person name="Muszewska A."/>
            <person name="Grynberg M."/>
            <person name="Mandel M.A."/>
            <person name="Kellner E.M."/>
            <person name="Barker B.M."/>
            <person name="Galgiani J.N."/>
            <person name="Orbach M.J."/>
            <person name="Kirkland T.N."/>
            <person name="Cole G.T."/>
            <person name="Henn M.R."/>
            <person name="Birren B.W."/>
            <person name="Taylor J.W."/>
        </authorList>
    </citation>
    <scope>NUCLEOTIDE SEQUENCE [LARGE SCALE GENOMIC DNA]</scope>
    <source>
        <strain evidence="4">UAMH 1704</strain>
    </source>
</reference>
<dbReference type="GeneID" id="8444632"/>
<feature type="coiled-coil region" evidence="1">
    <location>
        <begin position="13"/>
        <end position="40"/>
    </location>
</feature>
<keyword evidence="1" id="KW-0175">Coiled coil</keyword>
<dbReference type="Proteomes" id="UP000002058">
    <property type="component" value="Unassembled WGS sequence"/>
</dbReference>
<evidence type="ECO:0000256" key="2">
    <source>
        <dbReference type="SAM" id="MobiDB-lite"/>
    </source>
</evidence>
<protein>
    <recommendedName>
        <fullName evidence="5">Reverse transcriptase domain-containing protein</fullName>
    </recommendedName>
</protein>
<evidence type="ECO:0000313" key="3">
    <source>
        <dbReference type="EMBL" id="EEP76423.1"/>
    </source>
</evidence>
<feature type="region of interest" description="Disordered" evidence="2">
    <location>
        <begin position="352"/>
        <end position="377"/>
    </location>
</feature>
<organism evidence="3 4">
    <name type="scientific">Uncinocarpus reesii (strain UAMH 1704)</name>
    <dbReference type="NCBI Taxonomy" id="336963"/>
    <lineage>
        <taxon>Eukaryota</taxon>
        <taxon>Fungi</taxon>
        <taxon>Dikarya</taxon>
        <taxon>Ascomycota</taxon>
        <taxon>Pezizomycotina</taxon>
        <taxon>Eurotiomycetes</taxon>
        <taxon>Eurotiomycetidae</taxon>
        <taxon>Onygenales</taxon>
        <taxon>Onygenaceae</taxon>
        <taxon>Uncinocarpus</taxon>
    </lineage>
</organism>
<evidence type="ECO:0000256" key="1">
    <source>
        <dbReference type="SAM" id="Coils"/>
    </source>
</evidence>
<feature type="compositionally biased region" description="Acidic residues" evidence="2">
    <location>
        <begin position="352"/>
        <end position="370"/>
    </location>
</feature>
<gene>
    <name evidence="3" type="ORF">UREG_01272</name>
</gene>
<evidence type="ECO:0000313" key="4">
    <source>
        <dbReference type="Proteomes" id="UP000002058"/>
    </source>
</evidence>
<dbReference type="EMBL" id="CH476615">
    <property type="protein sequence ID" value="EEP76423.1"/>
    <property type="molecule type" value="Genomic_DNA"/>
</dbReference>
<dbReference type="InParanoid" id="C4JH21"/>
<proteinExistence type="predicted"/>
<sequence>MAAQNSVLSQTLQALTTTKIEELEKQRQTYEAAKNKILASARDAGDDIRERIARLYKGALELQLLQEFELQNMVRWLDQSRYDPTVPESMLVSFETELRSSLDRHTRKLDLADLYSRLLIEWVSSPGSNEPEPELLEEGEAFDIVQDIQKEKLQQLRERFEKVVFEPLITDEMEIVEYLESLFAGDDRQQALKHIRSRVSDYGESLFNTNPLVTRPELKACIKSLLRNDLLNDEKSATLTEFLRDDTVLDEIANVLNLRYANLANWTWNLGDNGMPVEPWCVFLKRRLQGLIRNATVWSKGQAISERDLALRRYYLQESKTPGEPSLDEERFEVYNEHFFLAPMATREFEDASGYDDDDNVNDDDDDNDNMSDTGKLSPKETKQLLLRSLATEVLFGRAFDGEVAVVQSDFQWFATGIAHSTVFAVLRFIGLPEKWIEFFKKVLEPPLDMLTGEPVRIRKRGLPMVHIFEKVFGELVLFFMDMAVNQQANMLLYRIHDDLWLCGKPDKCAKAWQAMEQFAKVMGLEFNQSKTGSTYLVGEGQQRNLDVVKALPKGPVVVNFLVLDPTTGEWVVNQNHVKQHVEQLSKQLNAANSVLQWVKTWNTCIGRFFSYTFGEPADCFGRKHLNAILATHQTIQRTLFNGLNGNGSNVVEHVKKMIASRFNVTDIPDAFLYMPEALGGIGLHNPFVPLSLVSPNICEDPGELIHEFLQNERETYRLAKRNFEELSETNRRRRFQQIFPKDEETGIRLHAPSRDEAKEFLPFHKYVEMRGYNNPKLLKLFRQLNLAAKMRKLNSSHEIIQELRKVSRSLIHQPELSVSKIDPELEWLMQFHLRELKEKCGGLSIVDRSFLPLGILKAMRRKKVAWRMAL</sequence>